<organism evidence="2 3">
    <name type="scientific">Mariprofundus micogutta</name>
    <dbReference type="NCBI Taxonomy" id="1921010"/>
    <lineage>
        <taxon>Bacteria</taxon>
        <taxon>Pseudomonadati</taxon>
        <taxon>Pseudomonadota</taxon>
        <taxon>Candidatius Mariprofundia</taxon>
        <taxon>Mariprofundales</taxon>
        <taxon>Mariprofundaceae</taxon>
        <taxon>Mariprofundus</taxon>
    </lineage>
</organism>
<accession>A0A1L8CQQ2</accession>
<dbReference type="AlphaFoldDB" id="A0A1L8CQQ2"/>
<dbReference type="PROSITE" id="PS00409">
    <property type="entry name" value="PROKAR_NTER_METHYL"/>
    <property type="match status" value="1"/>
</dbReference>
<evidence type="ECO:0008006" key="4">
    <source>
        <dbReference type="Google" id="ProtNLM"/>
    </source>
</evidence>
<keyword evidence="3" id="KW-1185">Reference proteome</keyword>
<evidence type="ECO:0000313" key="3">
    <source>
        <dbReference type="Proteomes" id="UP000231632"/>
    </source>
</evidence>
<dbReference type="Pfam" id="PF07963">
    <property type="entry name" value="N_methyl"/>
    <property type="match status" value="1"/>
</dbReference>
<keyword evidence="1" id="KW-0472">Membrane</keyword>
<keyword evidence="1" id="KW-1133">Transmembrane helix</keyword>
<dbReference type="STRING" id="1921010.MMIC_P2232"/>
<reference evidence="2 3" key="1">
    <citation type="journal article" date="2017" name="Arch. Microbiol.">
        <title>Mariprofundus micogutta sp. nov., a novel iron-oxidizing zetaproteobacterium isolated from a deep-sea hydrothermal field at the Bayonnaise knoll of the Izu-Ogasawara arc, and a description of Mariprofundales ord. nov. and Zetaproteobacteria classis nov.</title>
        <authorList>
            <person name="Makita H."/>
            <person name="Tanaka E."/>
            <person name="Mitsunobu S."/>
            <person name="Miyazaki M."/>
            <person name="Nunoura T."/>
            <person name="Uematsu K."/>
            <person name="Takaki Y."/>
            <person name="Nishi S."/>
            <person name="Shimamura S."/>
            <person name="Takai K."/>
        </authorList>
    </citation>
    <scope>NUCLEOTIDE SEQUENCE [LARGE SCALE GENOMIC DNA]</scope>
    <source>
        <strain evidence="2 3">ET2</strain>
    </source>
</reference>
<protein>
    <recommendedName>
        <fullName evidence="4">Prepilin-type N-terminal cleavage/methylation domain-containing protein</fullName>
    </recommendedName>
</protein>
<dbReference type="EMBL" id="BDFD01000024">
    <property type="protein sequence ID" value="GAV21250.1"/>
    <property type="molecule type" value="Genomic_DNA"/>
</dbReference>
<evidence type="ECO:0000313" key="2">
    <source>
        <dbReference type="EMBL" id="GAV21250.1"/>
    </source>
</evidence>
<dbReference type="OrthoDB" id="5295076at2"/>
<dbReference type="Proteomes" id="UP000231632">
    <property type="component" value="Unassembled WGS sequence"/>
</dbReference>
<proteinExistence type="predicted"/>
<keyword evidence="1" id="KW-0812">Transmembrane</keyword>
<sequence length="166" mass="17591">MNPLTEYRSAGFTLIEILVSLTIVSIAVLALGGFGVSSLSSGQVSRERLTAVHLAEQVLEHWQHDANDRAPLIATGTCALTDATSAPSYPVTTTCKPSTGVGIAFTIAVNETQATGPLSSNLSAYQTLTQPTGYLNSPMTRLVTVSWSNKGVSRSIYLTHIAEPRI</sequence>
<gene>
    <name evidence="2" type="ORF">MMIC_P2232</name>
</gene>
<dbReference type="NCBIfam" id="TIGR02532">
    <property type="entry name" value="IV_pilin_GFxxxE"/>
    <property type="match status" value="1"/>
</dbReference>
<name>A0A1L8CQQ2_9PROT</name>
<evidence type="ECO:0000256" key="1">
    <source>
        <dbReference type="SAM" id="Phobius"/>
    </source>
</evidence>
<comment type="caution">
    <text evidence="2">The sequence shown here is derived from an EMBL/GenBank/DDBJ whole genome shotgun (WGS) entry which is preliminary data.</text>
</comment>
<feature type="transmembrane region" description="Helical" evidence="1">
    <location>
        <begin position="12"/>
        <end position="36"/>
    </location>
</feature>
<dbReference type="InterPro" id="IPR012902">
    <property type="entry name" value="N_methyl_site"/>
</dbReference>